<accession>L9Z7H4</accession>
<dbReference type="AlphaFoldDB" id="L9Z7H4"/>
<evidence type="ECO:0000313" key="2">
    <source>
        <dbReference type="EMBL" id="ELY81602.1"/>
    </source>
</evidence>
<proteinExistence type="predicted"/>
<organism evidence="2 3">
    <name type="scientific">Natrinema pallidum DSM 3751</name>
    <dbReference type="NCBI Taxonomy" id="1227495"/>
    <lineage>
        <taxon>Archaea</taxon>
        <taxon>Methanobacteriati</taxon>
        <taxon>Methanobacteriota</taxon>
        <taxon>Stenosarchaea group</taxon>
        <taxon>Halobacteria</taxon>
        <taxon>Halobacteriales</taxon>
        <taxon>Natrialbaceae</taxon>
        <taxon>Natrinema</taxon>
    </lineage>
</organism>
<feature type="region of interest" description="Disordered" evidence="1">
    <location>
        <begin position="1"/>
        <end position="25"/>
    </location>
</feature>
<sequence>MSAGDDRSSDPTEPPATDEAGWSYGLGLAGTIATLGGRQRRPSAGEGE</sequence>
<evidence type="ECO:0000256" key="1">
    <source>
        <dbReference type="SAM" id="MobiDB-lite"/>
    </source>
</evidence>
<dbReference type="Proteomes" id="UP000011618">
    <property type="component" value="Unassembled WGS sequence"/>
</dbReference>
<reference evidence="2 3" key="1">
    <citation type="journal article" date="2014" name="PLoS Genet.">
        <title>Phylogenetically driven sequencing of extremely halophilic archaea reveals strategies for static and dynamic osmo-response.</title>
        <authorList>
            <person name="Becker E.A."/>
            <person name="Seitzer P.M."/>
            <person name="Tritt A."/>
            <person name="Larsen D."/>
            <person name="Krusor M."/>
            <person name="Yao A.I."/>
            <person name="Wu D."/>
            <person name="Madern D."/>
            <person name="Eisen J.A."/>
            <person name="Darling A.E."/>
            <person name="Facciotti M.T."/>
        </authorList>
    </citation>
    <scope>NUCLEOTIDE SEQUENCE [LARGE SCALE GENOMIC DNA]</scope>
    <source>
        <strain evidence="2 3">DSM 3751</strain>
    </source>
</reference>
<name>L9Z7H4_9EURY</name>
<gene>
    <name evidence="2" type="ORF">C487_03608</name>
</gene>
<protein>
    <submittedName>
        <fullName evidence="2">Cytochrome c oxidase subunit I</fullName>
    </submittedName>
</protein>
<evidence type="ECO:0000313" key="3">
    <source>
        <dbReference type="Proteomes" id="UP000011618"/>
    </source>
</evidence>
<dbReference type="PATRIC" id="fig|1227495.3.peg.719"/>
<comment type="caution">
    <text evidence="2">The sequence shown here is derived from an EMBL/GenBank/DDBJ whole genome shotgun (WGS) entry which is preliminary data.</text>
</comment>
<dbReference type="EMBL" id="AOII01000026">
    <property type="protein sequence ID" value="ELY81602.1"/>
    <property type="molecule type" value="Genomic_DNA"/>
</dbReference>
<feature type="compositionally biased region" description="Basic and acidic residues" evidence="1">
    <location>
        <begin position="1"/>
        <end position="10"/>
    </location>
</feature>